<protein>
    <recommendedName>
        <fullName evidence="3">UsfY protein</fullName>
    </recommendedName>
</protein>
<proteinExistence type="predicted"/>
<dbReference type="InterPro" id="IPR049606">
    <property type="entry name" value="UsfY-like"/>
</dbReference>
<dbReference type="KEGG" id="mmc:Mmcs_0907"/>
<name>A0A5Q5BFP0_MYCSS</name>
<reference evidence="2" key="1">
    <citation type="submission" date="2006-06" db="EMBL/GenBank/DDBJ databases">
        <title>Complete sequence of chromosome of Mycobacterium sp. MCS.</title>
        <authorList>
            <consortium name="US DOE Joint Genome Institute"/>
            <person name="Copeland A."/>
            <person name="Lucas S."/>
            <person name="Lapidus A."/>
            <person name="Barry K."/>
            <person name="Detter J.C."/>
            <person name="Glavina del Rio T."/>
            <person name="Hammon N."/>
            <person name="Israni S."/>
            <person name="Dalin E."/>
            <person name="Tice H."/>
            <person name="Pitluck S."/>
            <person name="Martinez M."/>
            <person name="Schmutz J."/>
            <person name="Larimer F."/>
            <person name="Land M."/>
            <person name="Hauser L."/>
            <person name="Kyrpides N."/>
            <person name="Kim E."/>
            <person name="Miller C.D."/>
            <person name="Hughes J.E."/>
            <person name="Anderson A.J."/>
            <person name="Sims R.C."/>
            <person name="Richardson P."/>
        </authorList>
    </citation>
    <scope>NUCLEOTIDE SEQUENCE [LARGE SCALE GENOMIC DNA]</scope>
    <source>
        <strain evidence="2">MCS</strain>
    </source>
</reference>
<dbReference type="NCBIfam" id="NF041247">
    <property type="entry name" value="UsfY"/>
    <property type="match status" value="1"/>
</dbReference>
<keyword evidence="1" id="KW-0472">Membrane</keyword>
<evidence type="ECO:0000256" key="1">
    <source>
        <dbReference type="SAM" id="Phobius"/>
    </source>
</evidence>
<dbReference type="EMBL" id="CP000384">
    <property type="protein sequence ID" value="ABG07023.1"/>
    <property type="molecule type" value="Genomic_DNA"/>
</dbReference>
<gene>
    <name evidence="2" type="ordered locus">Mmcs_0907</name>
</gene>
<organism evidence="2">
    <name type="scientific">Mycobacterium sp. (strain MCS)</name>
    <dbReference type="NCBI Taxonomy" id="164756"/>
    <lineage>
        <taxon>Bacteria</taxon>
        <taxon>Bacillati</taxon>
        <taxon>Actinomycetota</taxon>
        <taxon>Actinomycetes</taxon>
        <taxon>Mycobacteriales</taxon>
        <taxon>Mycobacteriaceae</taxon>
        <taxon>Mycobacterium</taxon>
    </lineage>
</organism>
<feature type="transmembrane region" description="Helical" evidence="1">
    <location>
        <begin position="56"/>
        <end position="77"/>
    </location>
</feature>
<sequence>MKGAHHDPVDHARTYQPRAGESFIDTLWFPGLLLIALGVIGLAAIVASAAYGEGHLVLPLALVTGAIVTAGGGLIALEHRRVLRIERLWQSQHRDTRHHHAV</sequence>
<keyword evidence="1" id="KW-1133">Transmembrane helix</keyword>
<dbReference type="AlphaFoldDB" id="A0A5Q5BFP0"/>
<feature type="transmembrane region" description="Helical" evidence="1">
    <location>
        <begin position="27"/>
        <end position="50"/>
    </location>
</feature>
<accession>A0A5Q5BFP0</accession>
<evidence type="ECO:0000313" key="2">
    <source>
        <dbReference type="EMBL" id="ABG07023.1"/>
    </source>
</evidence>
<evidence type="ECO:0008006" key="3">
    <source>
        <dbReference type="Google" id="ProtNLM"/>
    </source>
</evidence>
<keyword evidence="1" id="KW-0812">Transmembrane</keyword>